<dbReference type="EMBL" id="PVQB02000188">
    <property type="protein sequence ID" value="KAF4341607.1"/>
    <property type="molecule type" value="Genomic_DNA"/>
</dbReference>
<feature type="compositionally biased region" description="Polar residues" evidence="1">
    <location>
        <begin position="669"/>
        <end position="682"/>
    </location>
</feature>
<gene>
    <name evidence="2" type="ORF">FBEOM_4509</name>
</gene>
<reference evidence="2" key="2">
    <citation type="submission" date="2020-02" db="EMBL/GenBank/DDBJ databases">
        <title>Identification and distribution of gene clusters putatively required for synthesis of sphingolipid metabolism inhibitors in phylogenetically diverse species of the filamentous fungus Fusarium.</title>
        <authorList>
            <person name="Kim H.-S."/>
            <person name="Busman M."/>
            <person name="Brown D.W."/>
            <person name="Divon H."/>
            <person name="Uhlig S."/>
            <person name="Proctor R.H."/>
        </authorList>
    </citation>
    <scope>NUCLEOTIDE SEQUENCE</scope>
    <source>
        <strain evidence="2">NRRL 25174</strain>
    </source>
</reference>
<evidence type="ECO:0000256" key="1">
    <source>
        <dbReference type="SAM" id="MobiDB-lite"/>
    </source>
</evidence>
<feature type="region of interest" description="Disordered" evidence="1">
    <location>
        <begin position="689"/>
        <end position="708"/>
    </location>
</feature>
<proteinExistence type="predicted"/>
<evidence type="ECO:0000313" key="3">
    <source>
        <dbReference type="Proteomes" id="UP000730481"/>
    </source>
</evidence>
<dbReference type="OrthoDB" id="4457531at2759"/>
<organism evidence="2 3">
    <name type="scientific">Fusarium beomiforme</name>
    <dbReference type="NCBI Taxonomy" id="44412"/>
    <lineage>
        <taxon>Eukaryota</taxon>
        <taxon>Fungi</taxon>
        <taxon>Dikarya</taxon>
        <taxon>Ascomycota</taxon>
        <taxon>Pezizomycotina</taxon>
        <taxon>Sordariomycetes</taxon>
        <taxon>Hypocreomycetidae</taxon>
        <taxon>Hypocreales</taxon>
        <taxon>Nectriaceae</taxon>
        <taxon>Fusarium</taxon>
        <taxon>Fusarium burgessii species complex</taxon>
    </lineage>
</organism>
<dbReference type="Proteomes" id="UP000730481">
    <property type="component" value="Unassembled WGS sequence"/>
</dbReference>
<sequence length="708" mass="78363">MPDRDPTKPSLEALTAGRHPFSLPWGHGVRVLLGGFKADGISKKTGPWATTSAFDISNTELLAVVPDAKGGSMSYKDSMTTSSETSDDHLSASLGLTVGYPFLNASVTGEYDRNVMESRNVGFTSAGNKYATITNLQGYELGADAGATLSAATDSKNSAERLAITVKVQVLFFEKALPENVTSTKSLQSSSSIKFLGYNTLGNSKRSVEAKDESETELRGLRQISSSFLKEVGALEITARKEMKRHSRSILCPSNTDMAFNYPISSQWITFPTDLKAHALIEWKENSLQSRDALYYYIKCFWGDLKKKSSNDGSDLTQHNAVRLAGRLGKVFTGDDGEINIIGSTKLYVAQEYVENHYANGPLKKFHVRDLAKRKTESPPGSKDAEKQQVYHPPAAAGLSSPAMYQHRFTGLPKSEFLNAVASDALSSVPKEYKFAAKIGSKVVEGTTKLLAAKYGDPLHRFLSDTAVETARKSMDKMKVTSLVRQNEVFGREKELMALQIFELDKIIIQLEESKKTLQMQNTDKEYEVDLRKWIKSNKQELKEFYAAMDQEMGHNKEPVASADLEQPEPVAFPEEKGIVKPVVDPRQKPELFVNQFVSQVDLVVEGDIGAPNATARIKVHQENRKSLKEGSNSPISHQPILSVASPKDKLLSRPTGNREMVSPRQKRTVQNPPQKSTYFNKSTNNIITNNARVPENTGESRREGQFM</sequence>
<dbReference type="AlphaFoldDB" id="A0A9P5DY32"/>
<reference evidence="2" key="1">
    <citation type="journal article" date="2017" name="Mycologia">
        <title>Fusarium algeriense, sp. nov., a novel toxigenic crown rot pathogen of durum wheat from Algeria is nested in the Fusarium burgessii species complex.</title>
        <authorList>
            <person name="Laraba I."/>
            <person name="Keddad A."/>
            <person name="Boureghda H."/>
            <person name="Abdallah N."/>
            <person name="Vaughan M.M."/>
            <person name="Proctor R.H."/>
            <person name="Busman M."/>
            <person name="O'Donnell K."/>
        </authorList>
    </citation>
    <scope>NUCLEOTIDE SEQUENCE</scope>
    <source>
        <strain evidence="2">NRRL 25174</strain>
    </source>
</reference>
<evidence type="ECO:0000313" key="2">
    <source>
        <dbReference type="EMBL" id="KAF4341607.1"/>
    </source>
</evidence>
<name>A0A9P5DY32_9HYPO</name>
<comment type="caution">
    <text evidence="2">The sequence shown here is derived from an EMBL/GenBank/DDBJ whole genome shotgun (WGS) entry which is preliminary data.</text>
</comment>
<feature type="compositionally biased region" description="Basic and acidic residues" evidence="1">
    <location>
        <begin position="699"/>
        <end position="708"/>
    </location>
</feature>
<accession>A0A9P5DY32</accession>
<keyword evidence="3" id="KW-1185">Reference proteome</keyword>
<protein>
    <submittedName>
        <fullName evidence="2">Uncharacterized protein</fullName>
    </submittedName>
</protein>
<feature type="region of interest" description="Disordered" evidence="1">
    <location>
        <begin position="623"/>
        <end position="682"/>
    </location>
</feature>